<comment type="similarity">
    <text evidence="1">Belongs to the protein kinase superfamily. STE Ser/Thr protein kinase family. STE20 subfamily.</text>
</comment>
<dbReference type="PANTHER" id="PTHR45832:SF22">
    <property type="entry name" value="SERINE_THREONINE-PROTEIN KINASE SAMKA-RELATED"/>
    <property type="match status" value="1"/>
</dbReference>
<dbReference type="InterPro" id="IPR016024">
    <property type="entry name" value="ARM-type_fold"/>
</dbReference>
<keyword evidence="2 4" id="KW-0547">Nucleotide-binding</keyword>
<protein>
    <recommendedName>
        <fullName evidence="6">Protein kinase domain-containing protein</fullName>
    </recommendedName>
</protein>
<dbReference type="InterPro" id="IPR051931">
    <property type="entry name" value="PAK3-like"/>
</dbReference>
<dbReference type="EMBL" id="HE573026">
    <property type="protein sequence ID" value="CCC51149.1"/>
    <property type="molecule type" value="Genomic_DNA"/>
</dbReference>
<dbReference type="Gene3D" id="1.10.510.10">
    <property type="entry name" value="Transferase(Phosphotransferase) domain 1"/>
    <property type="match status" value="1"/>
</dbReference>
<evidence type="ECO:0000259" key="6">
    <source>
        <dbReference type="PROSITE" id="PS50011"/>
    </source>
</evidence>
<organism evidence="7">
    <name type="scientific">Trypanosoma vivax (strain Y486)</name>
    <dbReference type="NCBI Taxonomy" id="1055687"/>
    <lineage>
        <taxon>Eukaryota</taxon>
        <taxon>Discoba</taxon>
        <taxon>Euglenozoa</taxon>
        <taxon>Kinetoplastea</taxon>
        <taxon>Metakinetoplastina</taxon>
        <taxon>Trypanosomatida</taxon>
        <taxon>Trypanosomatidae</taxon>
        <taxon>Trypanosoma</taxon>
        <taxon>Duttonella</taxon>
    </lineage>
</organism>
<evidence type="ECO:0000256" key="2">
    <source>
        <dbReference type="ARBA" id="ARBA00022741"/>
    </source>
</evidence>
<dbReference type="PANTHER" id="PTHR45832">
    <property type="entry name" value="SERINE/THREONINE-PROTEIN KINASE SAMKA-RELATED-RELATED"/>
    <property type="match status" value="1"/>
</dbReference>
<dbReference type="GO" id="GO:0004672">
    <property type="term" value="F:protein kinase activity"/>
    <property type="evidence" value="ECO:0007669"/>
    <property type="project" value="InterPro"/>
</dbReference>
<feature type="domain" description="Protein kinase" evidence="6">
    <location>
        <begin position="13"/>
        <end position="287"/>
    </location>
</feature>
<evidence type="ECO:0000256" key="1">
    <source>
        <dbReference type="ARBA" id="ARBA00008874"/>
    </source>
</evidence>
<sequence>MRSSEVKGRYSTYQLQGIIGKGGNAVVYSAVDGSTGVTVAVKKMEALDDTAMTACRREVAILSTLEHPNIIRYIDHARSGKSFLIITEYAPERSLLQQLKRRGVFSEREVTRYMFQITSAVAFMHERRILHRDLKCANVLLGLSDVVKLSDFGLAIKHGAEKDDAGPGESGAFCNGTDAVVEDKPGTEEGMVGSIYWMSPETVRGEPPTEAGDIWSLGCLCVELLTGNPPFFDRTPANALYYIAQTEETPVPNINVSDECRNFLTQCLDRDATKRPSAKMLLQHRWFNDFVAENILETLASTQADGVVVDHKTDSSTILNLVESNILSKCTEQREEWLRSGCLKKVVAILPKVTPDLSYEIIKVFATAAQECRSVPSSFLTQLGETDFWDCSNLSSQGEAESLGSLFVSCCESQDPKVAQYAPTHQGALVSLLTCEKVDVAVKCINALHALLVGRADGEEGESTFPAAASPEHVPTNVDNYTFRRYLSQNRFVADNVVPAFQHIIEYFCRNAFNEEKEPPVGWASVDKLFGILVQVHNKTGHERIVLGPSACRVANNSTTESMVAGVVKCASLPQMDMAPGPAVLLPEGRSGTGSGWYVPGPNAAQKEGGMKSSVPPNISSSGDTAKKTSSSGDVCSDASGVEDIGQVEGQWLLALQEASGHMCANAIFLFTRYVHYAARSGLRCFAEAGKSIAGTFLTVASNASIDASTRITLLKCLPVLQRASPKAAALMRDVRCGIPLLSHTAKSIPPPTEAQNDEVLDVLFALCEDDRVAAAFATFSAFLVFAIDRAIIAADRKRWTEVELAVRFVELMFAYADDTTHILDSRELLRLLLQLSNSGRYPSTVAKVAQRLLNGLQTQANVG</sequence>
<accession>G0U5J8</accession>
<dbReference type="PROSITE" id="PS00108">
    <property type="entry name" value="PROTEIN_KINASE_ST"/>
    <property type="match status" value="1"/>
</dbReference>
<dbReference type="OMA" id="SACDADH"/>
<dbReference type="VEuPathDB" id="TriTrypDB:TvY486_1002020"/>
<proteinExistence type="inferred from homology"/>
<dbReference type="PROSITE" id="PS50011">
    <property type="entry name" value="PROTEIN_KINASE_DOM"/>
    <property type="match status" value="1"/>
</dbReference>
<evidence type="ECO:0000256" key="4">
    <source>
        <dbReference type="PROSITE-ProRule" id="PRU10141"/>
    </source>
</evidence>
<feature type="compositionally biased region" description="Polar residues" evidence="5">
    <location>
        <begin position="615"/>
        <end position="634"/>
    </location>
</feature>
<name>G0U5J8_TRYVY</name>
<dbReference type="SUPFAM" id="SSF56112">
    <property type="entry name" value="Protein kinase-like (PK-like)"/>
    <property type="match status" value="1"/>
</dbReference>
<reference evidence="7" key="1">
    <citation type="journal article" date="2012" name="Proc. Natl. Acad. Sci. U.S.A.">
        <title>Antigenic diversity is generated by distinct evolutionary mechanisms in African trypanosome species.</title>
        <authorList>
            <person name="Jackson A.P."/>
            <person name="Berry A."/>
            <person name="Aslett M."/>
            <person name="Allison H.C."/>
            <person name="Burton P."/>
            <person name="Vavrova-Anderson J."/>
            <person name="Brown R."/>
            <person name="Browne H."/>
            <person name="Corton N."/>
            <person name="Hauser H."/>
            <person name="Gamble J."/>
            <person name="Gilderthorp R."/>
            <person name="Marcello L."/>
            <person name="McQuillan J."/>
            <person name="Otto T.D."/>
            <person name="Quail M.A."/>
            <person name="Sanders M.J."/>
            <person name="van Tonder A."/>
            <person name="Ginger M.L."/>
            <person name="Field M.C."/>
            <person name="Barry J.D."/>
            <person name="Hertz-Fowler C."/>
            <person name="Berriman M."/>
        </authorList>
    </citation>
    <scope>NUCLEOTIDE SEQUENCE</scope>
    <source>
        <strain evidence="7">Y486</strain>
    </source>
</reference>
<dbReference type="GO" id="GO:0005524">
    <property type="term" value="F:ATP binding"/>
    <property type="evidence" value="ECO:0007669"/>
    <property type="project" value="UniProtKB-UniRule"/>
</dbReference>
<evidence type="ECO:0000313" key="7">
    <source>
        <dbReference type="EMBL" id="CCC51149.1"/>
    </source>
</evidence>
<gene>
    <name evidence="7" type="ORF">TVY486_1002020</name>
</gene>
<feature type="binding site" evidence="4">
    <location>
        <position position="43"/>
    </location>
    <ligand>
        <name>ATP</name>
        <dbReference type="ChEBI" id="CHEBI:30616"/>
    </ligand>
</feature>
<dbReference type="PROSITE" id="PS00107">
    <property type="entry name" value="PROTEIN_KINASE_ATP"/>
    <property type="match status" value="1"/>
</dbReference>
<dbReference type="InterPro" id="IPR011009">
    <property type="entry name" value="Kinase-like_dom_sf"/>
</dbReference>
<dbReference type="SUPFAM" id="SSF48371">
    <property type="entry name" value="ARM repeat"/>
    <property type="match status" value="1"/>
</dbReference>
<feature type="region of interest" description="Disordered" evidence="5">
    <location>
        <begin position="602"/>
        <end position="635"/>
    </location>
</feature>
<dbReference type="InterPro" id="IPR000719">
    <property type="entry name" value="Prot_kinase_dom"/>
</dbReference>
<dbReference type="InterPro" id="IPR017441">
    <property type="entry name" value="Protein_kinase_ATP_BS"/>
</dbReference>
<evidence type="ECO:0000256" key="3">
    <source>
        <dbReference type="ARBA" id="ARBA00022840"/>
    </source>
</evidence>
<keyword evidence="3 4" id="KW-0067">ATP-binding</keyword>
<dbReference type="Pfam" id="PF00069">
    <property type="entry name" value="Pkinase"/>
    <property type="match status" value="1"/>
</dbReference>
<keyword evidence="7" id="KW-0808">Transferase</keyword>
<dbReference type="AlphaFoldDB" id="G0U5J8"/>
<dbReference type="SMART" id="SM00220">
    <property type="entry name" value="S_TKc"/>
    <property type="match status" value="1"/>
</dbReference>
<evidence type="ECO:0000256" key="5">
    <source>
        <dbReference type="SAM" id="MobiDB-lite"/>
    </source>
</evidence>
<dbReference type="InterPro" id="IPR008271">
    <property type="entry name" value="Ser/Thr_kinase_AS"/>
</dbReference>